<name>A0A382U997_9ZZZZ</name>
<gene>
    <name evidence="1" type="ORF">METZ01_LOCUS383289</name>
</gene>
<sequence>MSENHEVFLGQKESVARYNLEAKEIVWTTKVVGTPTLISTYKGYLIIQGLNKWGTKYIVHCLNASSGNLLWYSEEFKNIIVPHFIADDFFFLDQKWQICKVSLPKGQVYFREKFAGFFRKYTFHLAVSGEDVYLISKSETLLVDKSNGSTSKI</sequence>
<dbReference type="Gene3D" id="2.130.10.10">
    <property type="entry name" value="YVTN repeat-like/Quinoprotein amine dehydrogenase"/>
    <property type="match status" value="1"/>
</dbReference>
<feature type="non-terminal residue" evidence="1">
    <location>
        <position position="153"/>
    </location>
</feature>
<dbReference type="AlphaFoldDB" id="A0A382U997"/>
<reference evidence="1" key="1">
    <citation type="submission" date="2018-05" db="EMBL/GenBank/DDBJ databases">
        <authorList>
            <person name="Lanie J.A."/>
            <person name="Ng W.-L."/>
            <person name="Kazmierczak K.M."/>
            <person name="Andrzejewski T.M."/>
            <person name="Davidsen T.M."/>
            <person name="Wayne K.J."/>
            <person name="Tettelin H."/>
            <person name="Glass J.I."/>
            <person name="Rusch D."/>
            <person name="Podicherti R."/>
            <person name="Tsui H.-C.T."/>
            <person name="Winkler M.E."/>
        </authorList>
    </citation>
    <scope>NUCLEOTIDE SEQUENCE</scope>
</reference>
<organism evidence="1">
    <name type="scientific">marine metagenome</name>
    <dbReference type="NCBI Taxonomy" id="408172"/>
    <lineage>
        <taxon>unclassified sequences</taxon>
        <taxon>metagenomes</taxon>
        <taxon>ecological metagenomes</taxon>
    </lineage>
</organism>
<proteinExistence type="predicted"/>
<protein>
    <submittedName>
        <fullName evidence="1">Uncharacterized protein</fullName>
    </submittedName>
</protein>
<dbReference type="InterPro" id="IPR015943">
    <property type="entry name" value="WD40/YVTN_repeat-like_dom_sf"/>
</dbReference>
<dbReference type="EMBL" id="UINC01142226">
    <property type="protein sequence ID" value="SVD30435.1"/>
    <property type="molecule type" value="Genomic_DNA"/>
</dbReference>
<accession>A0A382U997</accession>
<evidence type="ECO:0000313" key="1">
    <source>
        <dbReference type="EMBL" id="SVD30435.1"/>
    </source>
</evidence>